<dbReference type="Proteomes" id="UP000324800">
    <property type="component" value="Unassembled WGS sequence"/>
</dbReference>
<proteinExistence type="predicted"/>
<evidence type="ECO:0000313" key="2">
    <source>
        <dbReference type="Proteomes" id="UP000324800"/>
    </source>
</evidence>
<dbReference type="AlphaFoldDB" id="A0A5J4XB89"/>
<dbReference type="EMBL" id="SNRW01000001">
    <property type="protein sequence ID" value="KAA6404457.1"/>
    <property type="molecule type" value="Genomic_DNA"/>
</dbReference>
<reference evidence="1 2" key="1">
    <citation type="submission" date="2019-03" db="EMBL/GenBank/DDBJ databases">
        <title>Single cell metagenomics reveals metabolic interactions within the superorganism composed of flagellate Streblomastix strix and complex community of Bacteroidetes bacteria on its surface.</title>
        <authorList>
            <person name="Treitli S.C."/>
            <person name="Kolisko M."/>
            <person name="Husnik F."/>
            <person name="Keeling P."/>
            <person name="Hampl V."/>
        </authorList>
    </citation>
    <scope>NUCLEOTIDE SEQUENCE [LARGE SCALE GENOMIC DNA]</scope>
    <source>
        <strain evidence="1">ST1C</strain>
    </source>
</reference>
<organism evidence="1 2">
    <name type="scientific">Streblomastix strix</name>
    <dbReference type="NCBI Taxonomy" id="222440"/>
    <lineage>
        <taxon>Eukaryota</taxon>
        <taxon>Metamonada</taxon>
        <taxon>Preaxostyla</taxon>
        <taxon>Oxymonadida</taxon>
        <taxon>Streblomastigidae</taxon>
        <taxon>Streblomastix</taxon>
    </lineage>
</organism>
<comment type="caution">
    <text evidence="1">The sequence shown here is derived from an EMBL/GenBank/DDBJ whole genome shotgun (WGS) entry which is preliminary data.</text>
</comment>
<sequence>MPIHVELQEFSAMCLFNDIYDKSSAVQVAVSGQLNTYDCEFQGTYILDNYANSSNPNESVSNEATYDSVIDDVIIEHENQLGQSLQSQLYNTYYIVDDGSCRVCVFNLYFESKGLQSRTQEVGLILDSVVPADGKINSIRFS</sequence>
<gene>
    <name evidence="1" type="ORF">EZS28_000008</name>
</gene>
<accession>A0A5J4XB89</accession>
<evidence type="ECO:0000313" key="1">
    <source>
        <dbReference type="EMBL" id="KAA6404457.1"/>
    </source>
</evidence>
<name>A0A5J4XB89_9EUKA</name>
<protein>
    <submittedName>
        <fullName evidence="1">Uncharacterized protein</fullName>
    </submittedName>
</protein>